<comment type="cofactor">
    <cofactor evidence="1">
        <name>Mg(2+)</name>
        <dbReference type="ChEBI" id="CHEBI:18420"/>
    </cofactor>
    <text evidence="1">Binds 2 magnesium ions per subunit.</text>
</comment>
<feature type="binding site" evidence="1">
    <location>
        <position position="237"/>
    </location>
    <ligand>
        <name>Mg(2+)</name>
        <dbReference type="ChEBI" id="CHEBI:18420"/>
        <label>1</label>
    </ligand>
</feature>
<keyword evidence="1" id="KW-0460">Magnesium</keyword>
<proteinExistence type="predicted"/>
<feature type="domain" description="DUF2059" evidence="3">
    <location>
        <begin position="370"/>
        <end position="425"/>
    </location>
</feature>
<dbReference type="SUPFAM" id="SSF101478">
    <property type="entry name" value="ADP-ribosylglycohydrolase"/>
    <property type="match status" value="1"/>
</dbReference>
<evidence type="ECO:0000313" key="5">
    <source>
        <dbReference type="EMBL" id="CAF1541769.1"/>
    </source>
</evidence>
<evidence type="ECO:0000256" key="2">
    <source>
        <dbReference type="SAM" id="MobiDB-lite"/>
    </source>
</evidence>
<feature type="region of interest" description="Disordered" evidence="2">
    <location>
        <begin position="1"/>
        <end position="38"/>
    </location>
</feature>
<feature type="compositionally biased region" description="Polar residues" evidence="2">
    <location>
        <begin position="24"/>
        <end position="37"/>
    </location>
</feature>
<dbReference type="GO" id="GO:0046872">
    <property type="term" value="F:metal ion binding"/>
    <property type="evidence" value="ECO:0007669"/>
    <property type="project" value="UniProtKB-KW"/>
</dbReference>
<feature type="compositionally biased region" description="Polar residues" evidence="2">
    <location>
        <begin position="103"/>
        <end position="114"/>
    </location>
</feature>
<dbReference type="InterPro" id="IPR018637">
    <property type="entry name" value="DUF2059"/>
</dbReference>
<dbReference type="Gene3D" id="1.10.4080.10">
    <property type="entry name" value="ADP-ribosylation/Crystallin J1"/>
    <property type="match status" value="1"/>
</dbReference>
<dbReference type="InterPro" id="IPR036705">
    <property type="entry name" value="Ribosyl_crysJ1_sf"/>
</dbReference>
<dbReference type="Proteomes" id="UP000663854">
    <property type="component" value="Unassembled WGS sequence"/>
</dbReference>
<keyword evidence="1" id="KW-0479">Metal-binding</keyword>
<keyword evidence="6" id="KW-1185">Reference proteome</keyword>
<dbReference type="Proteomes" id="UP000663870">
    <property type="component" value="Unassembled WGS sequence"/>
</dbReference>
<gene>
    <name evidence="5" type="ORF">JXQ802_LOCUS42999</name>
    <name evidence="4" type="ORF">PYM288_LOCUS27917</name>
</gene>
<dbReference type="EMBL" id="CAJNOH010001939">
    <property type="protein sequence ID" value="CAF1261736.1"/>
    <property type="molecule type" value="Genomic_DNA"/>
</dbReference>
<feature type="binding site" evidence="1">
    <location>
        <position position="238"/>
    </location>
    <ligand>
        <name>Mg(2+)</name>
        <dbReference type="ChEBI" id="CHEBI:18420"/>
        <label>1</label>
    </ligand>
</feature>
<reference evidence="5" key="1">
    <citation type="submission" date="2021-02" db="EMBL/GenBank/DDBJ databases">
        <authorList>
            <person name="Nowell W R."/>
        </authorList>
    </citation>
    <scope>NUCLEOTIDE SEQUENCE</scope>
</reference>
<dbReference type="AlphaFoldDB" id="A0A815WBL1"/>
<name>A0A815WBL1_9BILA</name>
<dbReference type="InterPro" id="IPR005502">
    <property type="entry name" value="Ribosyl_crysJ1"/>
</dbReference>
<organism evidence="5 6">
    <name type="scientific">Rotaria sordida</name>
    <dbReference type="NCBI Taxonomy" id="392033"/>
    <lineage>
        <taxon>Eukaryota</taxon>
        <taxon>Metazoa</taxon>
        <taxon>Spiralia</taxon>
        <taxon>Gnathifera</taxon>
        <taxon>Rotifera</taxon>
        <taxon>Eurotatoria</taxon>
        <taxon>Bdelloidea</taxon>
        <taxon>Philodinida</taxon>
        <taxon>Philodinidae</taxon>
        <taxon>Rotaria</taxon>
    </lineage>
</organism>
<protein>
    <recommendedName>
        <fullName evidence="3">DUF2059 domain-containing protein</fullName>
    </recommendedName>
</protein>
<dbReference type="Pfam" id="PF09832">
    <property type="entry name" value="DUF2059"/>
    <property type="match status" value="1"/>
</dbReference>
<feature type="binding site" evidence="1">
    <location>
        <position position="239"/>
    </location>
    <ligand>
        <name>Mg(2+)</name>
        <dbReference type="ChEBI" id="CHEBI:18420"/>
        <label>1</label>
    </ligand>
</feature>
<evidence type="ECO:0000259" key="3">
    <source>
        <dbReference type="Pfam" id="PF09832"/>
    </source>
</evidence>
<sequence>MEKVEKNDPSLLTEAPKDSAIVDNLNQKDSTNDNNNGEPIMAAVHLLQNPVDTEPTVVHDTSKVQLMETENDPLEQNEKPNDMKNSLDVPTMSTAVQDMDTNQMEQGEESNNIENPLDVPKTPLTLQKDTKDDEMDQSLPIDSRCQFRAEQSWVDLKFHSDNALIKKPDELVSEMKDPPNNVDTKILNRIKGSMFGMALGDALGAHVEFRPQSYLKANPVTDLESGGTWGLEKGQFTDDTSMALCLANSLVARHGFNPYDQYTHTNIHIKIVVTQLTEAMYVRLILFFSISICLLHQVISDGTKKLTPPSSSSKGSFLNRTLEFLKVTDTEIMYDSVMQMTIDAFTPLLGPLASQLKQTMNDCCSYEAVKYDLAKLYMEEFTLSDMNRMIRFYSSPVGQKLIKKQPILMIKAKQLGQRKAQEYLPKFQAMIQEQLNKQINNLKK</sequence>
<evidence type="ECO:0000313" key="6">
    <source>
        <dbReference type="Proteomes" id="UP000663870"/>
    </source>
</evidence>
<dbReference type="EMBL" id="CAJNOL010003012">
    <property type="protein sequence ID" value="CAF1541769.1"/>
    <property type="molecule type" value="Genomic_DNA"/>
</dbReference>
<feature type="region of interest" description="Disordered" evidence="2">
    <location>
        <begin position="103"/>
        <end position="122"/>
    </location>
</feature>
<evidence type="ECO:0000256" key="1">
    <source>
        <dbReference type="PIRSR" id="PIRSR605502-1"/>
    </source>
</evidence>
<evidence type="ECO:0000313" key="4">
    <source>
        <dbReference type="EMBL" id="CAF1261736.1"/>
    </source>
</evidence>
<accession>A0A815WBL1</accession>
<comment type="caution">
    <text evidence="5">The sequence shown here is derived from an EMBL/GenBank/DDBJ whole genome shotgun (WGS) entry which is preliminary data.</text>
</comment>
<dbReference type="Pfam" id="PF03747">
    <property type="entry name" value="ADP_ribosyl_GH"/>
    <property type="match status" value="1"/>
</dbReference>